<accession>A0ABY3PN59</accession>
<evidence type="ECO:0000256" key="1">
    <source>
        <dbReference type="SAM" id="SignalP"/>
    </source>
</evidence>
<dbReference type="Proteomes" id="UP001054846">
    <property type="component" value="Chromosome"/>
</dbReference>
<keyword evidence="3" id="KW-1185">Reference proteome</keyword>
<name>A0ABY3PN59_9CYAN</name>
<feature type="chain" id="PRO_5046564467" description="Secreted protein" evidence="1">
    <location>
        <begin position="29"/>
        <end position="185"/>
    </location>
</feature>
<organism evidence="2 3">
    <name type="scientific">Gloeobacter morelensis MG652769</name>
    <dbReference type="NCBI Taxonomy" id="2781736"/>
    <lineage>
        <taxon>Bacteria</taxon>
        <taxon>Bacillati</taxon>
        <taxon>Cyanobacteriota</taxon>
        <taxon>Cyanophyceae</taxon>
        <taxon>Gloeobacterales</taxon>
        <taxon>Gloeobacteraceae</taxon>
        <taxon>Gloeobacter</taxon>
        <taxon>Gloeobacter morelensis</taxon>
    </lineage>
</organism>
<sequence>MLTVFSSKLWAAAAALPVLLLGTAMAQAAPWTAAGSTGVADEEDLQLVSANEGRIEVAGSVAGPATLNLRYNIVALDELVNLDNTSYTRLTARFRDNGNNARVELRLKSYNLATGVTSTLANFDSNAHPANSNYQQQGLCIPPATLDFSQNVYFIDALLTKSSSSGTPSLGAIKFGLESGCVQEG</sequence>
<gene>
    <name evidence="2" type="ORF">ISF26_00880</name>
</gene>
<dbReference type="EMBL" id="CP063845">
    <property type="protein sequence ID" value="UFP94837.1"/>
    <property type="molecule type" value="Genomic_DNA"/>
</dbReference>
<feature type="signal peptide" evidence="1">
    <location>
        <begin position="1"/>
        <end position="28"/>
    </location>
</feature>
<proteinExistence type="predicted"/>
<evidence type="ECO:0000313" key="3">
    <source>
        <dbReference type="Proteomes" id="UP001054846"/>
    </source>
</evidence>
<evidence type="ECO:0008006" key="4">
    <source>
        <dbReference type="Google" id="ProtNLM"/>
    </source>
</evidence>
<evidence type="ECO:0000313" key="2">
    <source>
        <dbReference type="EMBL" id="UFP94837.1"/>
    </source>
</evidence>
<keyword evidence="1" id="KW-0732">Signal</keyword>
<reference evidence="2 3" key="1">
    <citation type="journal article" date="2021" name="Genome Biol. Evol.">
        <title>Complete Genome Sequencing of a Novel Gloeobacter Species from a Waterfall Cave in Mexico.</title>
        <authorList>
            <person name="Saw J.H."/>
            <person name="Cardona T."/>
            <person name="Montejano G."/>
        </authorList>
    </citation>
    <scope>NUCLEOTIDE SEQUENCE [LARGE SCALE GENOMIC DNA]</scope>
    <source>
        <strain evidence="2">MG652769</strain>
    </source>
</reference>
<dbReference type="RefSeq" id="WP_230841903.1">
    <property type="nucleotide sequence ID" value="NZ_CP063845.1"/>
</dbReference>
<protein>
    <recommendedName>
        <fullName evidence="4">Secreted protein</fullName>
    </recommendedName>
</protein>